<proteinExistence type="inferred from homology"/>
<evidence type="ECO:0000256" key="10">
    <source>
        <dbReference type="HAMAP-Rule" id="MF_01405"/>
    </source>
</evidence>
<keyword evidence="3 10" id="KW-0479">Metal-binding</keyword>
<evidence type="ECO:0000256" key="5">
    <source>
        <dbReference type="ARBA" id="ARBA00022801"/>
    </source>
</evidence>
<feature type="binding site" evidence="10">
    <location>
        <begin position="146"/>
        <end position="149"/>
    </location>
    <ligand>
        <name>substrate</name>
    </ligand>
</feature>
<protein>
    <recommendedName>
        <fullName evidence="10">dITP/XTP pyrophosphatase</fullName>
        <ecNumber evidence="10">3.6.1.66</ecNumber>
    </recommendedName>
    <alternativeName>
        <fullName evidence="10">Non-canonical purine NTP pyrophosphatase</fullName>
    </alternativeName>
    <alternativeName>
        <fullName evidence="10">Non-standard purine NTP pyrophosphatase</fullName>
    </alternativeName>
    <alternativeName>
        <fullName evidence="10">Nucleoside-triphosphate diphosphatase</fullName>
    </alternativeName>
    <alternativeName>
        <fullName evidence="10">Nucleoside-triphosphate pyrophosphatase</fullName>
        <shortName evidence="10">NTPase</shortName>
    </alternativeName>
</protein>
<keyword evidence="13" id="KW-1185">Reference proteome</keyword>
<dbReference type="SUPFAM" id="SSF52972">
    <property type="entry name" value="ITPase-like"/>
    <property type="match status" value="1"/>
</dbReference>
<dbReference type="EMBL" id="MLAW01000021">
    <property type="protein sequence ID" value="OJJ25114.1"/>
    <property type="molecule type" value="Genomic_DNA"/>
</dbReference>
<evidence type="ECO:0000256" key="11">
    <source>
        <dbReference type="RuleBase" id="RU003781"/>
    </source>
</evidence>
<keyword evidence="4 10" id="KW-0547">Nucleotide-binding</keyword>
<dbReference type="GO" id="GO:0036220">
    <property type="term" value="F:ITP diphosphatase activity"/>
    <property type="evidence" value="ECO:0007669"/>
    <property type="project" value="UniProtKB-UniRule"/>
</dbReference>
<dbReference type="GO" id="GO:0009117">
    <property type="term" value="P:nucleotide metabolic process"/>
    <property type="evidence" value="ECO:0007669"/>
    <property type="project" value="UniProtKB-KW"/>
</dbReference>
<evidence type="ECO:0000256" key="3">
    <source>
        <dbReference type="ARBA" id="ARBA00022723"/>
    </source>
</evidence>
<feature type="binding site" evidence="10">
    <location>
        <position position="169"/>
    </location>
    <ligand>
        <name>substrate</name>
    </ligand>
</feature>
<dbReference type="GO" id="GO:0017111">
    <property type="term" value="F:ribonucleoside triphosphate phosphatase activity"/>
    <property type="evidence" value="ECO:0007669"/>
    <property type="project" value="InterPro"/>
</dbReference>
<organism evidence="12 13">
    <name type="scientific">Roseofilum reptotaenium AO1-A</name>
    <dbReference type="NCBI Taxonomy" id="1925591"/>
    <lineage>
        <taxon>Bacteria</taxon>
        <taxon>Bacillati</taxon>
        <taxon>Cyanobacteriota</taxon>
        <taxon>Cyanophyceae</taxon>
        <taxon>Desertifilales</taxon>
        <taxon>Desertifilaceae</taxon>
        <taxon>Roseofilum</taxon>
    </lineage>
</organism>
<evidence type="ECO:0000256" key="2">
    <source>
        <dbReference type="ARBA" id="ARBA00011738"/>
    </source>
</evidence>
<feature type="binding site" evidence="10">
    <location>
        <position position="67"/>
    </location>
    <ligand>
        <name>Mg(2+)</name>
        <dbReference type="ChEBI" id="CHEBI:18420"/>
    </ligand>
</feature>
<evidence type="ECO:0000256" key="7">
    <source>
        <dbReference type="ARBA" id="ARBA00023080"/>
    </source>
</evidence>
<dbReference type="GO" id="GO:0035870">
    <property type="term" value="F:dITP diphosphatase activity"/>
    <property type="evidence" value="ECO:0007669"/>
    <property type="project" value="UniProtKB-UniRule"/>
</dbReference>
<dbReference type="Gene3D" id="3.90.950.10">
    <property type="match status" value="1"/>
</dbReference>
<dbReference type="GO" id="GO:0046872">
    <property type="term" value="F:metal ion binding"/>
    <property type="evidence" value="ECO:0007669"/>
    <property type="project" value="UniProtKB-KW"/>
</dbReference>
<dbReference type="CDD" id="cd00515">
    <property type="entry name" value="HAM1"/>
    <property type="match status" value="1"/>
</dbReference>
<dbReference type="GO" id="GO:0000166">
    <property type="term" value="F:nucleotide binding"/>
    <property type="evidence" value="ECO:0007669"/>
    <property type="project" value="UniProtKB-KW"/>
</dbReference>
<keyword evidence="7 10" id="KW-0546">Nucleotide metabolism</keyword>
<evidence type="ECO:0000256" key="8">
    <source>
        <dbReference type="ARBA" id="ARBA00051875"/>
    </source>
</evidence>
<feature type="binding site" evidence="10">
    <location>
        <position position="38"/>
    </location>
    <ligand>
        <name>Mg(2+)</name>
        <dbReference type="ChEBI" id="CHEBI:18420"/>
    </ligand>
</feature>
<comment type="catalytic activity">
    <reaction evidence="10">
        <text>ITP + H2O = IMP + diphosphate + H(+)</text>
        <dbReference type="Rhea" id="RHEA:29399"/>
        <dbReference type="ChEBI" id="CHEBI:15377"/>
        <dbReference type="ChEBI" id="CHEBI:15378"/>
        <dbReference type="ChEBI" id="CHEBI:33019"/>
        <dbReference type="ChEBI" id="CHEBI:58053"/>
        <dbReference type="ChEBI" id="CHEBI:61402"/>
        <dbReference type="EC" id="3.6.1.66"/>
    </reaction>
</comment>
<feature type="active site" description="Proton acceptor" evidence="10">
    <location>
        <position position="67"/>
    </location>
</feature>
<sequence length="191" mass="21010">MKSLVVATGNPGKLEEIKAYFVGLDIHFLPKPPELDVEETGDTFVENACLKASEVAKATGEWAIADDSGLAIEALNGAPGIYSARYGNTDTERIERVLKELANEENRRAHFVCAIALAEPSGNIILSSEGICAGAILHAPRGNAGFGYDPIFYLPQHQRTFAEFTPEMKHHLSHRGEAFKIFLPQFQQLWQ</sequence>
<keyword evidence="6 10" id="KW-0460">Magnesium</keyword>
<dbReference type="InterPro" id="IPR020922">
    <property type="entry name" value="dITP/XTP_pyrophosphatase"/>
</dbReference>
<evidence type="ECO:0000313" key="12">
    <source>
        <dbReference type="EMBL" id="OJJ25114.1"/>
    </source>
</evidence>
<feature type="binding site" evidence="10">
    <location>
        <position position="68"/>
    </location>
    <ligand>
        <name>substrate</name>
    </ligand>
</feature>
<dbReference type="InterPro" id="IPR029001">
    <property type="entry name" value="ITPase-like_fam"/>
</dbReference>
<dbReference type="GO" id="GO:0009146">
    <property type="term" value="P:purine nucleoside triphosphate catabolic process"/>
    <property type="evidence" value="ECO:0007669"/>
    <property type="project" value="UniProtKB-UniRule"/>
</dbReference>
<evidence type="ECO:0000256" key="4">
    <source>
        <dbReference type="ARBA" id="ARBA00022741"/>
    </source>
</evidence>
<dbReference type="PANTHER" id="PTHR11067:SF9">
    <property type="entry name" value="INOSINE TRIPHOSPHATE PYROPHOSPHATASE"/>
    <property type="match status" value="1"/>
</dbReference>
<dbReference type="AlphaFoldDB" id="A0A1L9QR21"/>
<evidence type="ECO:0000256" key="6">
    <source>
        <dbReference type="ARBA" id="ARBA00022842"/>
    </source>
</evidence>
<comment type="cofactor">
    <cofactor evidence="10">
        <name>Mg(2+)</name>
        <dbReference type="ChEBI" id="CHEBI:18420"/>
    </cofactor>
    <text evidence="10">Binds 1 Mg(2+) ion per subunit.</text>
</comment>
<dbReference type="Proteomes" id="UP000183940">
    <property type="component" value="Unassembled WGS sequence"/>
</dbReference>
<feature type="binding site" evidence="10">
    <location>
        <begin position="174"/>
        <end position="175"/>
    </location>
    <ligand>
        <name>substrate</name>
    </ligand>
</feature>
<dbReference type="GO" id="GO:0005829">
    <property type="term" value="C:cytosol"/>
    <property type="evidence" value="ECO:0007669"/>
    <property type="project" value="TreeGrafter"/>
</dbReference>
<dbReference type="EC" id="3.6.1.66" evidence="10"/>
<comment type="caution">
    <text evidence="12">The sequence shown here is derived from an EMBL/GenBank/DDBJ whole genome shotgun (WGS) entry which is preliminary data.</text>
</comment>
<evidence type="ECO:0000256" key="9">
    <source>
        <dbReference type="ARBA" id="ARBA00052017"/>
    </source>
</evidence>
<comment type="function">
    <text evidence="10">Pyrophosphatase that catalyzes the hydrolysis of nucleoside triphosphates to their monophosphate derivatives, with a high preference for the non-canonical purine nucleotides XTP (xanthosine triphosphate), dITP (deoxyinosine triphosphate) and ITP. Seems to function as a house-cleaning enzyme that removes non-canonical purine nucleotides from the nucleotide pool, thus preventing their incorporation into DNA/RNA and avoiding chromosomal lesions.</text>
</comment>
<comment type="catalytic activity">
    <reaction evidence="8 10">
        <text>dITP + H2O = dIMP + diphosphate + H(+)</text>
        <dbReference type="Rhea" id="RHEA:28342"/>
        <dbReference type="ChEBI" id="CHEBI:15377"/>
        <dbReference type="ChEBI" id="CHEBI:15378"/>
        <dbReference type="ChEBI" id="CHEBI:33019"/>
        <dbReference type="ChEBI" id="CHEBI:61194"/>
        <dbReference type="ChEBI" id="CHEBI:61382"/>
        <dbReference type="EC" id="3.6.1.66"/>
    </reaction>
</comment>
<dbReference type="Pfam" id="PF01725">
    <property type="entry name" value="Ham1p_like"/>
    <property type="match status" value="1"/>
</dbReference>
<feature type="binding site" evidence="10">
    <location>
        <begin position="8"/>
        <end position="13"/>
    </location>
    <ligand>
        <name>substrate</name>
    </ligand>
</feature>
<comment type="subunit">
    <text evidence="2 10">Homodimer.</text>
</comment>
<dbReference type="HAMAP" id="MF_01405">
    <property type="entry name" value="Non_canon_purine_NTPase"/>
    <property type="match status" value="1"/>
</dbReference>
<dbReference type="InterPro" id="IPR002637">
    <property type="entry name" value="RdgB/HAM1"/>
</dbReference>
<reference evidence="12" key="1">
    <citation type="submission" date="2016-10" db="EMBL/GenBank/DDBJ databases">
        <title>CRISPR-Cas defence system in Roseofilum reptotaenium: evidence of a bacteriophage-cyanobacterium arms race in the coral black band disease.</title>
        <authorList>
            <person name="Buerger P."/>
            <person name="Wood-Charlson E.M."/>
            <person name="Weynberg K.D."/>
            <person name="Willis B."/>
            <person name="Van Oppen M.J."/>
        </authorList>
    </citation>
    <scope>NUCLEOTIDE SEQUENCE [LARGE SCALE GENOMIC DNA]</scope>
    <source>
        <strain evidence="12">AO1-A</strain>
    </source>
</reference>
<dbReference type="GO" id="GO:0036222">
    <property type="term" value="F:XTP diphosphatase activity"/>
    <property type="evidence" value="ECO:0007669"/>
    <property type="project" value="UniProtKB-UniRule"/>
</dbReference>
<name>A0A1L9QR21_9CYAN</name>
<dbReference type="STRING" id="1925591.BI308_13050"/>
<evidence type="ECO:0000256" key="1">
    <source>
        <dbReference type="ARBA" id="ARBA00008023"/>
    </source>
</evidence>
<evidence type="ECO:0000313" key="13">
    <source>
        <dbReference type="Proteomes" id="UP000183940"/>
    </source>
</evidence>
<keyword evidence="5 10" id="KW-0378">Hydrolase</keyword>
<dbReference type="FunFam" id="3.90.950.10:FF:000001">
    <property type="entry name" value="dITP/XTP pyrophosphatase"/>
    <property type="match status" value="1"/>
</dbReference>
<dbReference type="PANTHER" id="PTHR11067">
    <property type="entry name" value="INOSINE TRIPHOSPHATE PYROPHOSPHATASE/HAM1 PROTEIN"/>
    <property type="match status" value="1"/>
</dbReference>
<comment type="similarity">
    <text evidence="1 10 11">Belongs to the HAM1 NTPase family.</text>
</comment>
<comment type="catalytic activity">
    <reaction evidence="9 10">
        <text>XTP + H2O = XMP + diphosphate + H(+)</text>
        <dbReference type="Rhea" id="RHEA:28610"/>
        <dbReference type="ChEBI" id="CHEBI:15377"/>
        <dbReference type="ChEBI" id="CHEBI:15378"/>
        <dbReference type="ChEBI" id="CHEBI:33019"/>
        <dbReference type="ChEBI" id="CHEBI:57464"/>
        <dbReference type="ChEBI" id="CHEBI:61314"/>
        <dbReference type="EC" id="3.6.1.66"/>
    </reaction>
</comment>
<accession>A0A1L9QR21</accession>
<gene>
    <name evidence="12" type="ORF">BI308_13050</name>
</gene>
<dbReference type="NCBIfam" id="TIGR00042">
    <property type="entry name" value="RdgB/HAM1 family non-canonical purine NTP pyrophosphatase"/>
    <property type="match status" value="1"/>
</dbReference>